<keyword evidence="6" id="KW-1133">Transmembrane helix</keyword>
<evidence type="ECO:0000256" key="5">
    <source>
        <dbReference type="SAM" id="MobiDB-lite"/>
    </source>
</evidence>
<evidence type="ECO:0000256" key="2">
    <source>
        <dbReference type="ARBA" id="ARBA00022723"/>
    </source>
</evidence>
<feature type="chain" id="PRO_5045959212" evidence="7">
    <location>
        <begin position="22"/>
        <end position="190"/>
    </location>
</feature>
<gene>
    <name evidence="9" type="ORF">QWY14_08760</name>
</gene>
<dbReference type="PANTHER" id="PTHR34820">
    <property type="entry name" value="INNER MEMBRANE PROTEIN YEBZ"/>
    <property type="match status" value="1"/>
</dbReference>
<organism evidence="9 10">
    <name type="scientific">Planococcus shixiaomingii</name>
    <dbReference type="NCBI Taxonomy" id="3058393"/>
    <lineage>
        <taxon>Bacteria</taxon>
        <taxon>Bacillati</taxon>
        <taxon>Bacillota</taxon>
        <taxon>Bacilli</taxon>
        <taxon>Bacillales</taxon>
        <taxon>Caryophanaceae</taxon>
        <taxon>Planococcus</taxon>
    </lineage>
</organism>
<comment type="subcellular location">
    <subcellularLocation>
        <location evidence="1">Cell envelope</location>
    </subcellularLocation>
</comment>
<feature type="transmembrane region" description="Helical" evidence="6">
    <location>
        <begin position="165"/>
        <end position="186"/>
    </location>
</feature>
<proteinExistence type="predicted"/>
<evidence type="ECO:0000256" key="1">
    <source>
        <dbReference type="ARBA" id="ARBA00004196"/>
    </source>
</evidence>
<evidence type="ECO:0000256" key="6">
    <source>
        <dbReference type="SAM" id="Phobius"/>
    </source>
</evidence>
<accession>A0ABT8N1X6</accession>
<dbReference type="InterPro" id="IPR007348">
    <property type="entry name" value="CopC_dom"/>
</dbReference>
<evidence type="ECO:0000256" key="3">
    <source>
        <dbReference type="ARBA" id="ARBA00022729"/>
    </source>
</evidence>
<evidence type="ECO:0000313" key="10">
    <source>
        <dbReference type="Proteomes" id="UP001172055"/>
    </source>
</evidence>
<dbReference type="InterPro" id="IPR014756">
    <property type="entry name" value="Ig_E-set"/>
</dbReference>
<feature type="region of interest" description="Disordered" evidence="5">
    <location>
        <begin position="123"/>
        <end position="154"/>
    </location>
</feature>
<dbReference type="PANTHER" id="PTHR34820:SF4">
    <property type="entry name" value="INNER MEMBRANE PROTEIN YEBZ"/>
    <property type="match status" value="1"/>
</dbReference>
<dbReference type="Proteomes" id="UP001172055">
    <property type="component" value="Unassembled WGS sequence"/>
</dbReference>
<dbReference type="InterPro" id="IPR014755">
    <property type="entry name" value="Cu-Rt/internalin_Ig-like"/>
</dbReference>
<sequence length="190" mass="20454">MKKIILAVVLLILALPITAQAHTTLTTSTPAEGEVMKEALKDVQLTFGTVIEQGSTMTLQGEETEFEFENITVSENVLTGTLNEELPNGAYTVEWKIIGADSHPIEGEIPFAIDVETVEEPVVENEGTASEEPAVEEEGTADEEPVAGEQTKASEAAAVEEKNNLIVTALMIAAALLLVIGMFRLFKKKQ</sequence>
<evidence type="ECO:0000313" key="9">
    <source>
        <dbReference type="EMBL" id="MDN7241885.1"/>
    </source>
</evidence>
<evidence type="ECO:0000256" key="4">
    <source>
        <dbReference type="ARBA" id="ARBA00023008"/>
    </source>
</evidence>
<comment type="caution">
    <text evidence="9">The sequence shown here is derived from an EMBL/GenBank/DDBJ whole genome shotgun (WGS) entry which is preliminary data.</text>
</comment>
<keyword evidence="6" id="KW-0472">Membrane</keyword>
<evidence type="ECO:0000259" key="8">
    <source>
        <dbReference type="Pfam" id="PF04234"/>
    </source>
</evidence>
<keyword evidence="3 7" id="KW-0732">Signal</keyword>
<keyword evidence="10" id="KW-1185">Reference proteome</keyword>
<dbReference type="RefSeq" id="WP_300985921.1">
    <property type="nucleotide sequence ID" value="NZ_CP129236.1"/>
</dbReference>
<keyword evidence="4" id="KW-0186">Copper</keyword>
<feature type="signal peptide" evidence="7">
    <location>
        <begin position="1"/>
        <end position="21"/>
    </location>
</feature>
<reference evidence="9 10" key="1">
    <citation type="submission" date="2023-06" db="EMBL/GenBank/DDBJ databases">
        <title>Novel species in genus Planococcus.</title>
        <authorList>
            <person name="Ning S."/>
        </authorList>
    </citation>
    <scope>NUCLEOTIDE SEQUENCE [LARGE SCALE GENOMIC DNA]</scope>
    <source>
        <strain evidence="9 10">N028</strain>
    </source>
</reference>
<dbReference type="EMBL" id="JAUJWV010000001">
    <property type="protein sequence ID" value="MDN7241885.1"/>
    <property type="molecule type" value="Genomic_DNA"/>
</dbReference>
<evidence type="ECO:0000256" key="7">
    <source>
        <dbReference type="SAM" id="SignalP"/>
    </source>
</evidence>
<dbReference type="InterPro" id="IPR032694">
    <property type="entry name" value="CopC/D"/>
</dbReference>
<keyword evidence="6" id="KW-0812">Transmembrane</keyword>
<keyword evidence="2" id="KW-0479">Metal-binding</keyword>
<feature type="compositionally biased region" description="Acidic residues" evidence="5">
    <location>
        <begin position="133"/>
        <end position="146"/>
    </location>
</feature>
<dbReference type="Pfam" id="PF04234">
    <property type="entry name" value="CopC"/>
    <property type="match status" value="1"/>
</dbReference>
<dbReference type="Gene3D" id="2.60.40.1220">
    <property type="match status" value="1"/>
</dbReference>
<dbReference type="SUPFAM" id="SSF81296">
    <property type="entry name" value="E set domains"/>
    <property type="match status" value="1"/>
</dbReference>
<protein>
    <submittedName>
        <fullName evidence="9">Copper resistance protein CopC</fullName>
    </submittedName>
</protein>
<name>A0ABT8N1X6_9BACL</name>
<feature type="domain" description="CopC" evidence="8">
    <location>
        <begin position="22"/>
        <end position="113"/>
    </location>
</feature>